<accession>A0A2M3ZQM7</accession>
<keyword evidence="1" id="KW-0812">Transmembrane</keyword>
<dbReference type="AlphaFoldDB" id="A0A2M3ZQM7"/>
<proteinExistence type="predicted"/>
<evidence type="ECO:0000256" key="1">
    <source>
        <dbReference type="SAM" id="Phobius"/>
    </source>
</evidence>
<sequence length="108" mass="12087">MLWGWQLAKHRRRRRVVAGFVIEFPALFALFGAINLRLDGWILAGLQRGPGVLINELFSHPASGGVCFCFCCLRRNASDASSLNRDIMRRARANANVSGDRHSPLIPR</sequence>
<evidence type="ECO:0000313" key="2">
    <source>
        <dbReference type="EMBL" id="MBW30867.1"/>
    </source>
</evidence>
<name>A0A2M3ZQM7_9DIPT</name>
<protein>
    <submittedName>
        <fullName evidence="2">Putative secreted peptide</fullName>
    </submittedName>
</protein>
<reference evidence="2" key="1">
    <citation type="submission" date="2018-01" db="EMBL/GenBank/DDBJ databases">
        <title>An insight into the sialome of Amazonian anophelines.</title>
        <authorList>
            <person name="Ribeiro J.M."/>
            <person name="Scarpassa V."/>
            <person name="Calvo E."/>
        </authorList>
    </citation>
    <scope>NUCLEOTIDE SEQUENCE</scope>
    <source>
        <tissue evidence="2">Salivary glands</tissue>
    </source>
</reference>
<organism evidence="2">
    <name type="scientific">Anopheles braziliensis</name>
    <dbReference type="NCBI Taxonomy" id="58242"/>
    <lineage>
        <taxon>Eukaryota</taxon>
        <taxon>Metazoa</taxon>
        <taxon>Ecdysozoa</taxon>
        <taxon>Arthropoda</taxon>
        <taxon>Hexapoda</taxon>
        <taxon>Insecta</taxon>
        <taxon>Pterygota</taxon>
        <taxon>Neoptera</taxon>
        <taxon>Endopterygota</taxon>
        <taxon>Diptera</taxon>
        <taxon>Nematocera</taxon>
        <taxon>Culicoidea</taxon>
        <taxon>Culicidae</taxon>
        <taxon>Anophelinae</taxon>
        <taxon>Anopheles</taxon>
    </lineage>
</organism>
<keyword evidence="1" id="KW-0472">Membrane</keyword>
<keyword evidence="1" id="KW-1133">Transmembrane helix</keyword>
<dbReference type="EMBL" id="GGFM01010116">
    <property type="protein sequence ID" value="MBW30867.1"/>
    <property type="molecule type" value="Transcribed_RNA"/>
</dbReference>
<feature type="transmembrane region" description="Helical" evidence="1">
    <location>
        <begin position="16"/>
        <end position="36"/>
    </location>
</feature>